<organism evidence="1 2">
    <name type="scientific">Sporothrix schenckii 1099-18</name>
    <dbReference type="NCBI Taxonomy" id="1397361"/>
    <lineage>
        <taxon>Eukaryota</taxon>
        <taxon>Fungi</taxon>
        <taxon>Dikarya</taxon>
        <taxon>Ascomycota</taxon>
        <taxon>Pezizomycotina</taxon>
        <taxon>Sordariomycetes</taxon>
        <taxon>Sordariomycetidae</taxon>
        <taxon>Ophiostomatales</taxon>
        <taxon>Ophiostomataceae</taxon>
        <taxon>Sporothrix</taxon>
    </lineage>
</organism>
<dbReference type="GO" id="GO:0004061">
    <property type="term" value="F:arylformamidase activity"/>
    <property type="evidence" value="ECO:0007669"/>
    <property type="project" value="InterPro"/>
</dbReference>
<dbReference type="InterPro" id="IPR037175">
    <property type="entry name" value="KFase_sf"/>
</dbReference>
<dbReference type="VEuPathDB" id="FungiDB:SPSK_02593"/>
<dbReference type="KEGG" id="ssck:SPSK_02593"/>
<dbReference type="EMBL" id="AXCR01000006">
    <property type="protein sequence ID" value="KJR86691.1"/>
    <property type="molecule type" value="Genomic_DNA"/>
</dbReference>
<reference evidence="1 2" key="2">
    <citation type="journal article" date="2015" name="Eukaryot. Cell">
        <title>Asexual propagation of a virulent clone complex in a human and feline outbreak of sporotrichosis.</title>
        <authorList>
            <person name="Teixeira Mde M."/>
            <person name="Rodrigues A.M."/>
            <person name="Tsui C.K."/>
            <person name="de Almeida L.G."/>
            <person name="Van Diepeningen A.D."/>
            <person name="van den Ende B.G."/>
            <person name="Fernandes G.F."/>
            <person name="Kano R."/>
            <person name="Hamelin R.C."/>
            <person name="Lopes-Bezerra L.M."/>
            <person name="Vasconcelos A.T."/>
            <person name="de Hoog S."/>
            <person name="de Camargo Z.P."/>
            <person name="Felipe M.S."/>
        </authorList>
    </citation>
    <scope>NUCLEOTIDE SEQUENCE [LARGE SCALE GENOMIC DNA]</scope>
    <source>
        <strain evidence="1 2">1099-18</strain>
    </source>
</reference>
<evidence type="ECO:0000313" key="1">
    <source>
        <dbReference type="EMBL" id="KJR86691.1"/>
    </source>
</evidence>
<dbReference type="RefSeq" id="XP_016589367.1">
    <property type="nucleotide sequence ID" value="XM_016729461.1"/>
</dbReference>
<protein>
    <submittedName>
        <fullName evidence="1">Uncharacterized protein</fullName>
    </submittedName>
</protein>
<dbReference type="GeneID" id="27664738"/>
<dbReference type="PANTHER" id="PTHR34861:SF11">
    <property type="entry name" value="CYCLASE"/>
    <property type="match status" value="1"/>
</dbReference>
<dbReference type="AlphaFoldDB" id="A0A0F2MEV6"/>
<name>A0A0F2MEV6_SPOSC</name>
<dbReference type="Proteomes" id="UP000033710">
    <property type="component" value="Unassembled WGS sequence"/>
</dbReference>
<comment type="caution">
    <text evidence="1">The sequence shown here is derived from an EMBL/GenBank/DDBJ whole genome shotgun (WGS) entry which is preliminary data.</text>
</comment>
<dbReference type="PANTHER" id="PTHR34861">
    <property type="match status" value="1"/>
</dbReference>
<dbReference type="OrthoDB" id="3683765at2759"/>
<gene>
    <name evidence="1" type="ORF">SPSK_02593</name>
</gene>
<accession>A0A0F2MEV6</accession>
<sequence>MVQPVMPGTFTQATKISELFICCRQRLLRPLVSSQILSGTRVFLDLPLTNPYLPHFEREAFQRILENRLRATVETEDQRVVDDDAGIFNAQCRCLWDGIRQYDDLSQETGFMAIRNTDSPLTKDRTRWDHRPRRSTRQRRLCRTPRHPALTTCPAPECPSSTCRTLCARKGVTFEQGDIVLIRICCTAASDAAIRDQQRVLPPCEMAVFMGLLLDNGKASMDLRDCAALTGTTISIEQKPLVHHWVLAGWSVPINEMFDLEALRAQRVVHDRWTFFFASVPLRVPGGVASPTNGRVVF</sequence>
<proteinExistence type="predicted"/>
<dbReference type="GO" id="GO:0019441">
    <property type="term" value="P:L-tryptophan catabolic process to kynurenine"/>
    <property type="evidence" value="ECO:0007669"/>
    <property type="project" value="InterPro"/>
</dbReference>
<evidence type="ECO:0000313" key="2">
    <source>
        <dbReference type="Proteomes" id="UP000033710"/>
    </source>
</evidence>
<reference evidence="1 2" key="1">
    <citation type="journal article" date="2014" name="BMC Genomics">
        <title>Comparative genomics of the major fungal agents of human and animal Sporotrichosis: Sporothrix schenckii and Sporothrix brasiliensis.</title>
        <authorList>
            <person name="Teixeira M.M."/>
            <person name="de Almeida L.G."/>
            <person name="Kubitschek-Barreira P."/>
            <person name="Alves F.L."/>
            <person name="Kioshima E.S."/>
            <person name="Abadio A.K."/>
            <person name="Fernandes L."/>
            <person name="Derengowski L.S."/>
            <person name="Ferreira K.S."/>
            <person name="Souza R.C."/>
            <person name="Ruiz J.C."/>
            <person name="de Andrade N.C."/>
            <person name="Paes H.C."/>
            <person name="Nicola A.M."/>
            <person name="Albuquerque P."/>
            <person name="Gerber A.L."/>
            <person name="Martins V.P."/>
            <person name="Peconick L.D."/>
            <person name="Neto A.V."/>
            <person name="Chaucanez C.B."/>
            <person name="Silva P.A."/>
            <person name="Cunha O.L."/>
            <person name="de Oliveira F.F."/>
            <person name="dos Santos T.C."/>
            <person name="Barros A.L."/>
            <person name="Soares M.A."/>
            <person name="de Oliveira L.M."/>
            <person name="Marini M.M."/>
            <person name="Villalobos-Duno H."/>
            <person name="Cunha M.M."/>
            <person name="de Hoog S."/>
            <person name="da Silveira J.F."/>
            <person name="Henrissat B."/>
            <person name="Nino-Vega G.A."/>
            <person name="Cisalpino P.S."/>
            <person name="Mora-Montes H.M."/>
            <person name="Almeida S.R."/>
            <person name="Stajich J.E."/>
            <person name="Lopes-Bezerra L.M."/>
            <person name="Vasconcelos A.T."/>
            <person name="Felipe M.S."/>
        </authorList>
    </citation>
    <scope>NUCLEOTIDE SEQUENCE [LARGE SCALE GENOMIC DNA]</scope>
    <source>
        <strain evidence="1 2">1099-18</strain>
    </source>
</reference>
<dbReference type="Gene3D" id="3.50.30.50">
    <property type="entry name" value="Putative cyclase"/>
    <property type="match status" value="1"/>
</dbReference>